<dbReference type="Proteomes" id="UP000322000">
    <property type="component" value="Chromosome 26"/>
</dbReference>
<dbReference type="InParanoid" id="A0A7E5WVF9"/>
<dbReference type="RefSeq" id="XP_026744272.1">
    <property type="nucleotide sequence ID" value="XM_026888471.1"/>
</dbReference>
<evidence type="ECO:0000256" key="4">
    <source>
        <dbReference type="ARBA" id="ARBA00022722"/>
    </source>
</evidence>
<dbReference type="GO" id="GO:0005634">
    <property type="term" value="C:nucleus"/>
    <property type="evidence" value="ECO:0007669"/>
    <property type="project" value="UniProtKB-SubCell"/>
</dbReference>
<evidence type="ECO:0000313" key="10">
    <source>
        <dbReference type="RefSeq" id="XP_026744272.1"/>
    </source>
</evidence>
<dbReference type="GO" id="GO:0016787">
    <property type="term" value="F:hydrolase activity"/>
    <property type="evidence" value="ECO:0007669"/>
    <property type="project" value="UniProtKB-KW"/>
</dbReference>
<dbReference type="InterPro" id="IPR027806">
    <property type="entry name" value="HARBI1_dom"/>
</dbReference>
<sequence length="389" mass="45599">MDVNTLILYWYYRRSKKRKTRRIHWVHPILRQRQSVGDFYTLMSSLREDDTKFYTYFRMSKDTFDFLLQRLDTDLRKQDTCMRKAISPEEKLAITIRYLASGLSYEDLHFSYRIGKSTISTIVVEVTQSIWNNLYEEFMPLPNKEEEWLKIASGFNEKANFPHCLGAVDGKHIRLRKPSNSGSVYMNYKDFFSIVLLAVVDSDYRFVYVSVGSYGKECDSSIFKESSFWKMLTEGRLNIPEPRPLFTESEVQVPYVIIGDEGFGLHTHLLRPFGGTHLDRGKRIFNYRLTRARRYVECAFGILANKWRILHRPIDLKRETAISVVKACTVLHNLIIKKEGIELEKEFNFENLLPQEVSPSVGTGNSMRNEFMTYFLSETGSVPWQDNKI</sequence>
<keyword evidence="6" id="KW-0378">Hydrolase</keyword>
<comment type="similarity">
    <text evidence="3">Belongs to the HARBI1 family.</text>
</comment>
<feature type="domain" description="DDE Tnp4" evidence="8">
    <location>
        <begin position="168"/>
        <end position="333"/>
    </location>
</feature>
<dbReference type="GO" id="GO:0004518">
    <property type="term" value="F:nuclease activity"/>
    <property type="evidence" value="ECO:0007669"/>
    <property type="project" value="UniProtKB-KW"/>
</dbReference>
<keyword evidence="4" id="KW-0540">Nuclease</keyword>
<protein>
    <submittedName>
        <fullName evidence="10">Protein ANTAGONIST OF LIKE HETEROCHROMATIN PROTEIN 1-like</fullName>
    </submittedName>
</protein>
<evidence type="ECO:0000313" key="9">
    <source>
        <dbReference type="Proteomes" id="UP000322000"/>
    </source>
</evidence>
<dbReference type="InterPro" id="IPR045249">
    <property type="entry name" value="HARBI1-like"/>
</dbReference>
<evidence type="ECO:0000256" key="1">
    <source>
        <dbReference type="ARBA" id="ARBA00001968"/>
    </source>
</evidence>
<keyword evidence="5" id="KW-0479">Metal-binding</keyword>
<dbReference type="GeneID" id="113505671"/>
<proteinExistence type="inferred from homology"/>
<keyword evidence="9" id="KW-1185">Reference proteome</keyword>
<keyword evidence="7" id="KW-0539">Nucleus</keyword>
<comment type="subcellular location">
    <subcellularLocation>
        <location evidence="2">Nucleus</location>
    </subcellularLocation>
</comment>
<evidence type="ECO:0000256" key="6">
    <source>
        <dbReference type="ARBA" id="ARBA00022801"/>
    </source>
</evidence>
<reference evidence="10" key="1">
    <citation type="submission" date="2025-08" db="UniProtKB">
        <authorList>
            <consortium name="RefSeq"/>
        </authorList>
    </citation>
    <scope>IDENTIFICATION</scope>
</reference>
<evidence type="ECO:0000256" key="2">
    <source>
        <dbReference type="ARBA" id="ARBA00004123"/>
    </source>
</evidence>
<name>A0A7E5WVF9_TRINI</name>
<evidence type="ECO:0000256" key="5">
    <source>
        <dbReference type="ARBA" id="ARBA00022723"/>
    </source>
</evidence>
<gene>
    <name evidence="10" type="primary">LOC113505671</name>
</gene>
<dbReference type="Pfam" id="PF13359">
    <property type="entry name" value="DDE_Tnp_4"/>
    <property type="match status" value="1"/>
</dbReference>
<comment type="cofactor">
    <cofactor evidence="1">
        <name>a divalent metal cation</name>
        <dbReference type="ChEBI" id="CHEBI:60240"/>
    </cofactor>
</comment>
<organism evidence="9 10">
    <name type="scientific">Trichoplusia ni</name>
    <name type="common">Cabbage looper</name>
    <dbReference type="NCBI Taxonomy" id="7111"/>
    <lineage>
        <taxon>Eukaryota</taxon>
        <taxon>Metazoa</taxon>
        <taxon>Ecdysozoa</taxon>
        <taxon>Arthropoda</taxon>
        <taxon>Hexapoda</taxon>
        <taxon>Insecta</taxon>
        <taxon>Pterygota</taxon>
        <taxon>Neoptera</taxon>
        <taxon>Endopterygota</taxon>
        <taxon>Lepidoptera</taxon>
        <taxon>Glossata</taxon>
        <taxon>Ditrysia</taxon>
        <taxon>Noctuoidea</taxon>
        <taxon>Noctuidae</taxon>
        <taxon>Plusiinae</taxon>
        <taxon>Trichoplusia</taxon>
    </lineage>
</organism>
<dbReference type="AlphaFoldDB" id="A0A7E5WVF9"/>
<dbReference type="PANTHER" id="PTHR22930:SF269">
    <property type="entry name" value="NUCLEASE HARBI1-LIKE PROTEIN"/>
    <property type="match status" value="1"/>
</dbReference>
<evidence type="ECO:0000256" key="7">
    <source>
        <dbReference type="ARBA" id="ARBA00023242"/>
    </source>
</evidence>
<evidence type="ECO:0000259" key="8">
    <source>
        <dbReference type="Pfam" id="PF13359"/>
    </source>
</evidence>
<dbReference type="KEGG" id="tnl:113505671"/>
<dbReference type="PANTHER" id="PTHR22930">
    <property type="match status" value="1"/>
</dbReference>
<dbReference type="GO" id="GO:0046872">
    <property type="term" value="F:metal ion binding"/>
    <property type="evidence" value="ECO:0007669"/>
    <property type="project" value="UniProtKB-KW"/>
</dbReference>
<dbReference type="FunCoup" id="A0A7E5WVF9">
    <property type="interactions" value="1"/>
</dbReference>
<accession>A0A7E5WVF9</accession>
<dbReference type="OrthoDB" id="2668416at2759"/>
<evidence type="ECO:0000256" key="3">
    <source>
        <dbReference type="ARBA" id="ARBA00006958"/>
    </source>
</evidence>